<feature type="compositionally biased region" description="Basic and acidic residues" evidence="9">
    <location>
        <begin position="127"/>
        <end position="136"/>
    </location>
</feature>
<feature type="compositionally biased region" description="Polar residues" evidence="9">
    <location>
        <begin position="652"/>
        <end position="665"/>
    </location>
</feature>
<dbReference type="GO" id="GO:0042802">
    <property type="term" value="F:identical protein binding"/>
    <property type="evidence" value="ECO:0007669"/>
    <property type="project" value="EnsemblFungi"/>
</dbReference>
<keyword evidence="2 7" id="KW-0690">Ribosome biogenesis</keyword>
<feature type="compositionally biased region" description="Acidic residues" evidence="9">
    <location>
        <begin position="137"/>
        <end position="166"/>
    </location>
</feature>
<dbReference type="Proteomes" id="UP000001996">
    <property type="component" value="Unassembled WGS sequence"/>
</dbReference>
<feature type="region of interest" description="Disordered" evidence="9">
    <location>
        <begin position="97"/>
        <end position="213"/>
    </location>
</feature>
<feature type="compositionally biased region" description="Acidic residues" evidence="9">
    <location>
        <begin position="291"/>
        <end position="313"/>
    </location>
</feature>
<evidence type="ECO:0000256" key="9">
    <source>
        <dbReference type="SAM" id="MobiDB-lite"/>
    </source>
</evidence>
<gene>
    <name evidence="10" type="ORF">LELG_01172</name>
</gene>
<dbReference type="GO" id="GO:0032040">
    <property type="term" value="C:small-subunit processome"/>
    <property type="evidence" value="ECO:0007669"/>
    <property type="project" value="EnsemblFungi"/>
</dbReference>
<organism evidence="10 11">
    <name type="scientific">Lodderomyces elongisporus (strain ATCC 11503 / CBS 2605 / JCM 1781 / NBRC 1676 / NRRL YB-4239)</name>
    <name type="common">Yeast</name>
    <name type="synonym">Saccharomyces elongisporus</name>
    <dbReference type="NCBI Taxonomy" id="379508"/>
    <lineage>
        <taxon>Eukaryota</taxon>
        <taxon>Fungi</taxon>
        <taxon>Dikarya</taxon>
        <taxon>Ascomycota</taxon>
        <taxon>Saccharomycotina</taxon>
        <taxon>Pichiomycetes</taxon>
        <taxon>Debaryomycetaceae</taxon>
        <taxon>Candida/Lodderomyces clade</taxon>
        <taxon>Lodderomyces</taxon>
    </lineage>
</organism>
<dbReference type="GO" id="GO:0000447">
    <property type="term" value="P:endonucleolytic cleavage in ITS1 to separate SSU-rRNA from 5.8S rRNA and LSU-rRNA from tricistronic rRNA transcript (SSU-rRNA, 5.8S rRNA, LSU-rRNA)"/>
    <property type="evidence" value="ECO:0007669"/>
    <property type="project" value="EnsemblFungi"/>
</dbReference>
<dbReference type="FunCoup" id="A5DUY6">
    <property type="interactions" value="941"/>
</dbReference>
<dbReference type="GO" id="GO:0034457">
    <property type="term" value="C:Mpp10 complex"/>
    <property type="evidence" value="ECO:0007669"/>
    <property type="project" value="UniProtKB-UniRule"/>
</dbReference>
<dbReference type="GO" id="GO:0000472">
    <property type="term" value="P:endonucleolytic cleavage to generate mature 5'-end of SSU-rRNA from (SSU-rRNA, 5.8S rRNA, LSU-rRNA)"/>
    <property type="evidence" value="ECO:0007669"/>
    <property type="project" value="EnsemblFungi"/>
</dbReference>
<keyword evidence="4 7" id="KW-0539">Nucleus</keyword>
<feature type="compositionally biased region" description="Basic and acidic residues" evidence="9">
    <location>
        <begin position="597"/>
        <end position="621"/>
    </location>
</feature>
<feature type="region of interest" description="Disordered" evidence="9">
    <location>
        <begin position="225"/>
        <end position="351"/>
    </location>
</feature>
<feature type="compositionally biased region" description="Acidic residues" evidence="9">
    <location>
        <begin position="184"/>
        <end position="193"/>
    </location>
</feature>
<evidence type="ECO:0000256" key="8">
    <source>
        <dbReference type="SAM" id="Coils"/>
    </source>
</evidence>
<dbReference type="VEuPathDB" id="FungiDB:LELG_01172"/>
<dbReference type="PANTHER" id="PTHR17039">
    <property type="entry name" value="U3 SMALL NUCLEOLAR RIBONUCLEOPROTEIN PROTEIN MPP10"/>
    <property type="match status" value="1"/>
</dbReference>
<keyword evidence="8" id="KW-0175">Coiled coil</keyword>
<dbReference type="InParanoid" id="A5DUY6"/>
<evidence type="ECO:0000256" key="5">
    <source>
        <dbReference type="ARBA" id="ARBA00023274"/>
    </source>
</evidence>
<dbReference type="InterPro" id="IPR012173">
    <property type="entry name" value="Mpp10"/>
</dbReference>
<evidence type="ECO:0000313" key="11">
    <source>
        <dbReference type="Proteomes" id="UP000001996"/>
    </source>
</evidence>
<evidence type="ECO:0000256" key="4">
    <source>
        <dbReference type="ARBA" id="ARBA00023242"/>
    </source>
</evidence>
<keyword evidence="5 7" id="KW-0687">Ribonucleoprotein</keyword>
<dbReference type="OMA" id="HFAEDFG"/>
<protein>
    <recommendedName>
        <fullName evidence="7">U3 small nucleolar ribonucleoprotein protein MPP10</fullName>
    </recommendedName>
</protein>
<evidence type="ECO:0000256" key="7">
    <source>
        <dbReference type="PIRNR" id="PIRNR017300"/>
    </source>
</evidence>
<evidence type="ECO:0000256" key="6">
    <source>
        <dbReference type="ARBA" id="ARBA00029455"/>
    </source>
</evidence>
<dbReference type="Pfam" id="PF04006">
    <property type="entry name" value="Mpp10"/>
    <property type="match status" value="1"/>
</dbReference>
<dbReference type="AlphaFoldDB" id="A5DUY6"/>
<feature type="compositionally biased region" description="Acidic residues" evidence="9">
    <location>
        <begin position="230"/>
        <end position="244"/>
    </location>
</feature>
<dbReference type="PANTHER" id="PTHR17039:SF0">
    <property type="entry name" value="U3 SMALL NUCLEOLAR RIBONUCLEOPROTEIN PROTEIN MPP10"/>
    <property type="match status" value="1"/>
</dbReference>
<sequence>MSQENSGRVTLQELIQKPQDIFKLKLKLKLQDGSLEGESCANLFNELTKTIINPLVNKYSVLDELYIDGLDSTQVFGQTKIVLDGIGRRLLTEDIPQIKEKLQDDDREEGDEEGGNGEESEEESEAEFGKIQKPELEEFDDDEVSEDSQEYPSDEEEEEEDGDEVETLVGKDDHEKGVGIGTDSEGDDGEDTDVSQGDGKEVQKDAFGLNDGFFDIDQYNKQVLAMEKEDNFDDEDEDDEEEIDCFASLSDEGDGDDENGEEEQMDYYDDFYDKPGKFQNKSNKGRKSKQEDDDDDDEDDGEVSEYDFGDEEYDKAIDSARLDLFADESSSKPPKNNKTENLSSFEKQQRALQQEIAKLEAELVADKKWTLKGEVTSNERPKESLLEENELAFDRTAKPVPTITEEVTESIEDLIRKRIKEDDFNDLPRRIVQDLSRFHKGPQAEVSEQKSTRTLAELYDDEYNQVDAQQEQLNEEEKRQHDEISELFMTVTHKLDALCSAHFIPKPHEKKNIEIKVTDASAPSISMEDAQPLHISNEAQLAPQEIYKIGDDAVKGDGVKGKSEVQLKSGLSYSKDEIDRDEKQRLRRANKRKKAKNFREREEYKRQRTMQEPKSKERRTGAGEVIDTLSRAKNVTVIGKKGELRDAKGNLKKSNAPQTSTNFKL</sequence>
<comment type="function">
    <text evidence="7">Involved in nucleolar processing of pre-18S ribosomal RNA.</text>
</comment>
<evidence type="ECO:0000256" key="2">
    <source>
        <dbReference type="ARBA" id="ARBA00022517"/>
    </source>
</evidence>
<accession>A5DUY6</accession>
<evidence type="ECO:0000256" key="1">
    <source>
        <dbReference type="ARBA" id="ARBA00004604"/>
    </source>
</evidence>
<dbReference type="GeneID" id="5235185"/>
<name>A5DUY6_LODEL</name>
<feature type="compositionally biased region" description="Polar residues" evidence="9">
    <location>
        <begin position="331"/>
        <end position="351"/>
    </location>
</feature>
<feature type="region of interest" description="Disordered" evidence="9">
    <location>
        <begin position="579"/>
        <end position="628"/>
    </location>
</feature>
<dbReference type="STRING" id="379508.A5DUY6"/>
<evidence type="ECO:0000256" key="3">
    <source>
        <dbReference type="ARBA" id="ARBA00022552"/>
    </source>
</evidence>
<dbReference type="GO" id="GO:0005732">
    <property type="term" value="C:sno(s)RNA-containing ribonucleoprotein complex"/>
    <property type="evidence" value="ECO:0007669"/>
    <property type="project" value="UniProtKB-UniRule"/>
</dbReference>
<feature type="region of interest" description="Disordered" evidence="9">
    <location>
        <begin position="640"/>
        <end position="665"/>
    </location>
</feature>
<comment type="similarity">
    <text evidence="6 7">Belongs to the MPP10 family.</text>
</comment>
<comment type="subcellular location">
    <subcellularLocation>
        <location evidence="1 7">Nucleus</location>
        <location evidence="1 7">Nucleolus</location>
    </subcellularLocation>
</comment>
<feature type="compositionally biased region" description="Acidic residues" evidence="9">
    <location>
        <begin position="251"/>
        <end position="270"/>
    </location>
</feature>
<keyword evidence="3 7" id="KW-0698">rRNA processing</keyword>
<dbReference type="KEGG" id="lel:PVL30_001140"/>
<feature type="compositionally biased region" description="Acidic residues" evidence="9">
    <location>
        <begin position="105"/>
        <end position="126"/>
    </location>
</feature>
<dbReference type="PIRSF" id="PIRSF017300">
    <property type="entry name" value="snoRNP_Mpp10"/>
    <property type="match status" value="1"/>
</dbReference>
<dbReference type="OrthoDB" id="445326at2759"/>
<dbReference type="HOGENOM" id="CLU_011271_1_0_1"/>
<evidence type="ECO:0000313" key="10">
    <source>
        <dbReference type="EMBL" id="EDK42994.1"/>
    </source>
</evidence>
<feature type="compositionally biased region" description="Basic and acidic residues" evidence="9">
    <location>
        <begin position="640"/>
        <end position="649"/>
    </location>
</feature>
<reference evidence="10 11" key="1">
    <citation type="journal article" date="2009" name="Nature">
        <title>Evolution of pathogenicity and sexual reproduction in eight Candida genomes.</title>
        <authorList>
            <person name="Butler G."/>
            <person name="Rasmussen M.D."/>
            <person name="Lin M.F."/>
            <person name="Santos M.A."/>
            <person name="Sakthikumar S."/>
            <person name="Munro C.A."/>
            <person name="Rheinbay E."/>
            <person name="Grabherr M."/>
            <person name="Forche A."/>
            <person name="Reedy J.L."/>
            <person name="Agrafioti I."/>
            <person name="Arnaud M.B."/>
            <person name="Bates S."/>
            <person name="Brown A.J."/>
            <person name="Brunke S."/>
            <person name="Costanzo M.C."/>
            <person name="Fitzpatrick D.A."/>
            <person name="de Groot P.W."/>
            <person name="Harris D."/>
            <person name="Hoyer L.L."/>
            <person name="Hube B."/>
            <person name="Klis F.M."/>
            <person name="Kodira C."/>
            <person name="Lennard N."/>
            <person name="Logue M.E."/>
            <person name="Martin R."/>
            <person name="Neiman A.M."/>
            <person name="Nikolaou E."/>
            <person name="Quail M.A."/>
            <person name="Quinn J."/>
            <person name="Santos M.C."/>
            <person name="Schmitzberger F.F."/>
            <person name="Sherlock G."/>
            <person name="Shah P."/>
            <person name="Silverstein K.A."/>
            <person name="Skrzypek M.S."/>
            <person name="Soll D."/>
            <person name="Staggs R."/>
            <person name="Stansfield I."/>
            <person name="Stumpf M.P."/>
            <person name="Sudbery P.E."/>
            <person name="Srikantha T."/>
            <person name="Zeng Q."/>
            <person name="Berman J."/>
            <person name="Berriman M."/>
            <person name="Heitman J."/>
            <person name="Gow N.A."/>
            <person name="Lorenz M.C."/>
            <person name="Birren B.W."/>
            <person name="Kellis M."/>
            <person name="Cuomo C.A."/>
        </authorList>
    </citation>
    <scope>NUCLEOTIDE SEQUENCE [LARGE SCALE GENOMIC DNA]</scope>
    <source>
        <strain evidence="11">ATCC 11503 / BCRC 21390 / CBS 2605 / JCM 1781 / NBRC 1676 / NRRL YB-4239</strain>
    </source>
</reference>
<dbReference type="GO" id="GO:0000480">
    <property type="term" value="P:endonucleolytic cleavage in 5'-ETS of tricistronic rRNA transcript (SSU-rRNA, 5.8S rRNA, LSU-rRNA)"/>
    <property type="evidence" value="ECO:0007669"/>
    <property type="project" value="EnsemblFungi"/>
</dbReference>
<keyword evidence="11" id="KW-1185">Reference proteome</keyword>
<dbReference type="EMBL" id="CH981524">
    <property type="protein sequence ID" value="EDK42994.1"/>
    <property type="molecule type" value="Genomic_DNA"/>
</dbReference>
<feature type="coiled-coil region" evidence="8">
    <location>
        <begin position="456"/>
        <end position="486"/>
    </location>
</feature>
<dbReference type="eggNOG" id="KOG2600">
    <property type="taxonomic scope" value="Eukaryota"/>
</dbReference>
<feature type="compositionally biased region" description="Basic residues" evidence="9">
    <location>
        <begin position="585"/>
        <end position="596"/>
    </location>
</feature>
<proteinExistence type="inferred from homology"/>